<accession>A0A6P3A6F2</accession>
<protein>
    <submittedName>
        <fullName evidence="2">Uncharacterized protein</fullName>
    </submittedName>
</protein>
<gene>
    <name evidence="2" type="ORF">BLA18112_06883</name>
</gene>
<name>A0A6P3A6F2_BURL3</name>
<evidence type="ECO:0000313" key="3">
    <source>
        <dbReference type="Proteomes" id="UP000494274"/>
    </source>
</evidence>
<reference evidence="2 3" key="1">
    <citation type="submission" date="2019-09" db="EMBL/GenBank/DDBJ databases">
        <authorList>
            <person name="Depoorter E."/>
        </authorList>
    </citation>
    <scope>NUCLEOTIDE SEQUENCE [LARGE SCALE GENOMIC DNA]</scope>
    <source>
        <strain evidence="2">R-18112</strain>
    </source>
</reference>
<dbReference type="AlphaFoldDB" id="A0A6P3A6F2"/>
<sequence>MTKTVACATPGTGLVQPDEAAPLRDVHDRRHRSTTVEPA</sequence>
<evidence type="ECO:0000256" key="1">
    <source>
        <dbReference type="SAM" id="MobiDB-lite"/>
    </source>
</evidence>
<proteinExistence type="predicted"/>
<evidence type="ECO:0000313" key="2">
    <source>
        <dbReference type="EMBL" id="VWD42504.1"/>
    </source>
</evidence>
<organism evidence="2 3">
    <name type="scientific">Burkholderia lata (strain ATCC 17760 / DSM 23089 / LMG 22485 / NCIMB 9086 / R18194 / 383)</name>
    <dbReference type="NCBI Taxonomy" id="482957"/>
    <lineage>
        <taxon>Bacteria</taxon>
        <taxon>Pseudomonadati</taxon>
        <taxon>Pseudomonadota</taxon>
        <taxon>Betaproteobacteria</taxon>
        <taxon>Burkholderiales</taxon>
        <taxon>Burkholderiaceae</taxon>
        <taxon>Burkholderia</taxon>
        <taxon>Burkholderia cepacia complex</taxon>
    </lineage>
</organism>
<dbReference type="EMBL" id="CABVQI010000031">
    <property type="protein sequence ID" value="VWD42504.1"/>
    <property type="molecule type" value="Genomic_DNA"/>
</dbReference>
<feature type="region of interest" description="Disordered" evidence="1">
    <location>
        <begin position="1"/>
        <end position="39"/>
    </location>
</feature>
<dbReference type="Proteomes" id="UP000494274">
    <property type="component" value="Unassembled WGS sequence"/>
</dbReference>